<dbReference type="STRING" id="747676.F4RE94"/>
<dbReference type="CDD" id="cd16023">
    <property type="entry name" value="GPI_EPT_3"/>
    <property type="match status" value="1"/>
</dbReference>
<keyword evidence="5" id="KW-0808">Transferase</keyword>
<keyword evidence="8 11" id="KW-1133">Transmembrane helix</keyword>
<evidence type="ECO:0000313" key="14">
    <source>
        <dbReference type="Proteomes" id="UP000001072"/>
    </source>
</evidence>
<dbReference type="RefSeq" id="XP_007407670.1">
    <property type="nucleotide sequence ID" value="XM_007407608.1"/>
</dbReference>
<dbReference type="InParanoid" id="F4RE94"/>
<keyword evidence="6 11" id="KW-0812">Transmembrane</keyword>
<dbReference type="UniPathway" id="UPA00196"/>
<feature type="transmembrane region" description="Helical" evidence="11">
    <location>
        <begin position="736"/>
        <end position="754"/>
    </location>
</feature>
<keyword evidence="7" id="KW-0256">Endoplasmic reticulum</keyword>
<evidence type="ECO:0000256" key="3">
    <source>
        <dbReference type="ARBA" id="ARBA00008695"/>
    </source>
</evidence>
<dbReference type="PANTHER" id="PTHR23071:SF1">
    <property type="entry name" value="GPI ETHANOLAMINE PHOSPHATE TRANSFERASE 3"/>
    <property type="match status" value="1"/>
</dbReference>
<reference evidence="14" key="1">
    <citation type="journal article" date="2011" name="Proc. Natl. Acad. Sci. U.S.A.">
        <title>Obligate biotrophy features unraveled by the genomic analysis of rust fungi.</title>
        <authorList>
            <person name="Duplessis S."/>
            <person name="Cuomo C.A."/>
            <person name="Lin Y.-C."/>
            <person name="Aerts A."/>
            <person name="Tisserant E."/>
            <person name="Veneault-Fourrey C."/>
            <person name="Joly D.L."/>
            <person name="Hacquard S."/>
            <person name="Amselem J."/>
            <person name="Cantarel B.L."/>
            <person name="Chiu R."/>
            <person name="Coutinho P.M."/>
            <person name="Feau N."/>
            <person name="Field M."/>
            <person name="Frey P."/>
            <person name="Gelhaye E."/>
            <person name="Goldberg J."/>
            <person name="Grabherr M.G."/>
            <person name="Kodira C.D."/>
            <person name="Kohler A."/>
            <person name="Kuees U."/>
            <person name="Lindquist E.A."/>
            <person name="Lucas S.M."/>
            <person name="Mago R."/>
            <person name="Mauceli E."/>
            <person name="Morin E."/>
            <person name="Murat C."/>
            <person name="Pangilinan J.L."/>
            <person name="Park R."/>
            <person name="Pearson M."/>
            <person name="Quesneville H."/>
            <person name="Rouhier N."/>
            <person name="Sakthikumar S."/>
            <person name="Salamov A.A."/>
            <person name="Schmutz J."/>
            <person name="Selles B."/>
            <person name="Shapiro H."/>
            <person name="Tanguay P."/>
            <person name="Tuskan G.A."/>
            <person name="Henrissat B."/>
            <person name="Van de Peer Y."/>
            <person name="Rouze P."/>
            <person name="Ellis J.G."/>
            <person name="Dodds P.N."/>
            <person name="Schein J.E."/>
            <person name="Zhong S."/>
            <person name="Hamelin R.C."/>
            <person name="Grigoriev I.V."/>
            <person name="Szabo L.J."/>
            <person name="Martin F."/>
        </authorList>
    </citation>
    <scope>NUCLEOTIDE SEQUENCE [LARGE SCALE GENOMIC DNA]</scope>
    <source>
        <strain evidence="14">98AG31 / pathotype 3-4-7</strain>
    </source>
</reference>
<evidence type="ECO:0000259" key="12">
    <source>
        <dbReference type="Pfam" id="PF19316"/>
    </source>
</evidence>
<sequence>SLIRHLPSHLLATFILLLIGFVHLCSLYIFSQGFLLSRLTINDRSYCDPTSTSSTPCFIEPTHSKAIIILIDALRYDFLLPHQTDLITQPHVHNHLTLPARLTKSQPQNSALYHFVADAPTTTLQRLKGLTTGTLPTFIDAGSNFASVNMGIEEDSWIHQLKSIGKVIGFAGDDTWMTLFGSSPSTDIGSASQYSEQQTGFFHPNLTFPFESFNVEDLDTVDAGVEHHLLKMMTGSKDPNDSGYQVDQHWDILIGHFLGLDHAGHRFGPSHPSMTSKLSQYNAFLETIVDRLDEDTLLVVMGDHGMDSKGDHGGDSFMEVSSALWLYSKTKPLIQQPENLPDWLWTESDFIELEPSLGKVRTVPQIDLVPTISLLLGSPIPFSNLGMIIPELFYRPMTDTSSTALRARKIQSYSSLESLALSTSINSAQLLSFIETYAGTSDSPGQDLAPRVPELRELHAQGMKFYGNQEFEKSFQAYRQFGSRLLSHSRTIWASFNPSLMFIGIIILGLSVLASFRLMDSTKWTTAGSAAPIRLITITGVWVGLLGSVLGLIISLLKLTSTSLVSNILIGSSTGICLGMIFYKSTSPICNLKTCLKETCPSFGSLASAIPLILHALTTGSNSYTVWEDKAVLYLISICVLLPILIQSLNAPQSRLRNRLFFFTILFAVCARLISTSTVCREEQYPFCSITFYSSSTSSSAPNWVMTSLIPLAICLPIGLAWFLGIADSYRGPASVFFGSGVRLSLLCGVQYWISDYIISNGDLSTNPGLRETGRWVKTLAARFDLVLCLLGGTLLWFLFPLCIDVQREENEGVEKGGKPKVLVIGFANSYGSTYLMFLSSAFCVLFLVAQPTGQMVLSISLIAILTLVEINDSLNDVKSLRVSFESAVNAATQQKPKTQSKENQEEPIKVESTRFLLISGLSLLSYLIFFGTGHQATFSSIQWKTGFIGFNTANYLWSPILIGLNTLSGFVITSLSIPLFRIWNFSPVISINQPNPSNGKRNQGVQIGLISSILKDSLKLIIYHTMICLSCLISCSILRRHLMVWKIFGPRFMLQVLIVLLVDVCLSLFCFGWGVGISMRKVRRAFGTRSV</sequence>
<comment type="similarity">
    <text evidence="3">Belongs to the PIGG/PIGN/PIGO family. PIGO subfamily.</text>
</comment>
<proteinExistence type="inferred from homology"/>
<comment type="pathway">
    <text evidence="2">Glycolipid biosynthesis; glycosylphosphatidylinositol-anchor biosynthesis.</text>
</comment>
<evidence type="ECO:0000256" key="1">
    <source>
        <dbReference type="ARBA" id="ARBA00004477"/>
    </source>
</evidence>
<dbReference type="OrthoDB" id="272139at2759"/>
<keyword evidence="10" id="KW-0325">Glycoprotein</keyword>
<feature type="transmembrane region" description="Helical" evidence="11">
    <location>
        <begin position="822"/>
        <end position="850"/>
    </location>
</feature>
<protein>
    <recommendedName>
        <fullName evidence="12">GPI ethanolamine phosphate transferase 2 C-terminal domain-containing protein</fullName>
    </recommendedName>
</protein>
<evidence type="ECO:0000256" key="10">
    <source>
        <dbReference type="ARBA" id="ARBA00023180"/>
    </source>
</evidence>
<keyword evidence="4" id="KW-0337">GPI-anchor biosynthesis</keyword>
<accession>F4RE94</accession>
<feature type="transmembrane region" description="Helical" evidence="11">
    <location>
        <begin position="531"/>
        <end position="557"/>
    </location>
</feature>
<name>F4RE94_MELLP</name>
<evidence type="ECO:0000256" key="7">
    <source>
        <dbReference type="ARBA" id="ARBA00022824"/>
    </source>
</evidence>
<feature type="transmembrane region" description="Helical" evidence="11">
    <location>
        <begin position="564"/>
        <end position="583"/>
    </location>
</feature>
<dbReference type="InterPro" id="IPR037675">
    <property type="entry name" value="PIG-O_N"/>
</dbReference>
<feature type="transmembrane region" description="Helical" evidence="11">
    <location>
        <begin position="1021"/>
        <end position="1041"/>
    </location>
</feature>
<feature type="transmembrane region" description="Helical" evidence="11">
    <location>
        <begin position="1053"/>
        <end position="1076"/>
    </location>
</feature>
<feature type="transmembrane region" description="Helical" evidence="11">
    <location>
        <begin position="704"/>
        <end position="724"/>
    </location>
</feature>
<gene>
    <name evidence="13" type="ORF">MELLADRAFT_34639</name>
</gene>
<dbReference type="Gene3D" id="3.40.720.10">
    <property type="entry name" value="Alkaline Phosphatase, subunit A"/>
    <property type="match status" value="1"/>
</dbReference>
<feature type="transmembrane region" description="Helical" evidence="11">
    <location>
        <begin position="916"/>
        <end position="937"/>
    </location>
</feature>
<dbReference type="KEGG" id="mlr:MELLADRAFT_34639"/>
<feature type="transmembrane region" description="Helical" evidence="11">
    <location>
        <begin position="660"/>
        <end position="679"/>
    </location>
</feature>
<feature type="transmembrane region" description="Helical" evidence="11">
    <location>
        <begin position="780"/>
        <end position="802"/>
    </location>
</feature>
<feature type="domain" description="GPI ethanolamine phosphate transferase 2 C-terminal" evidence="12">
    <location>
        <begin position="924"/>
        <end position="1068"/>
    </location>
</feature>
<dbReference type="Pfam" id="PF19316">
    <property type="entry name" value="PIGO_PIGG"/>
    <property type="match status" value="1"/>
</dbReference>
<dbReference type="EMBL" id="GL883098">
    <property type="protein sequence ID" value="EGG09310.1"/>
    <property type="molecule type" value="Genomic_DNA"/>
</dbReference>
<keyword evidence="9 11" id="KW-0472">Membrane</keyword>
<evidence type="ECO:0000256" key="6">
    <source>
        <dbReference type="ARBA" id="ARBA00022692"/>
    </source>
</evidence>
<dbReference type="GO" id="GO:0051377">
    <property type="term" value="F:mannose-ethanolamine phosphotransferase activity"/>
    <property type="evidence" value="ECO:0007669"/>
    <property type="project" value="InterPro"/>
</dbReference>
<comment type="subcellular location">
    <subcellularLocation>
        <location evidence="1">Endoplasmic reticulum membrane</location>
        <topology evidence="1">Multi-pass membrane protein</topology>
    </subcellularLocation>
</comment>
<feature type="transmembrane region" description="Helical" evidence="11">
    <location>
        <begin position="500"/>
        <end position="519"/>
    </location>
</feature>
<dbReference type="VEuPathDB" id="FungiDB:MELLADRAFT_34639"/>
<dbReference type="InterPro" id="IPR039524">
    <property type="entry name" value="PIGO/GPI13"/>
</dbReference>
<dbReference type="GO" id="GO:0005789">
    <property type="term" value="C:endoplasmic reticulum membrane"/>
    <property type="evidence" value="ECO:0007669"/>
    <property type="project" value="UniProtKB-SubCell"/>
</dbReference>
<organism evidence="14">
    <name type="scientific">Melampsora larici-populina (strain 98AG31 / pathotype 3-4-7)</name>
    <name type="common">Poplar leaf rust fungus</name>
    <dbReference type="NCBI Taxonomy" id="747676"/>
    <lineage>
        <taxon>Eukaryota</taxon>
        <taxon>Fungi</taxon>
        <taxon>Dikarya</taxon>
        <taxon>Basidiomycota</taxon>
        <taxon>Pucciniomycotina</taxon>
        <taxon>Pucciniomycetes</taxon>
        <taxon>Pucciniales</taxon>
        <taxon>Melampsoraceae</taxon>
        <taxon>Melampsora</taxon>
    </lineage>
</organism>
<dbReference type="InterPro" id="IPR017850">
    <property type="entry name" value="Alkaline_phosphatase_core_sf"/>
</dbReference>
<feature type="transmembrane region" description="Helical" evidence="11">
    <location>
        <begin position="957"/>
        <end position="981"/>
    </location>
</feature>
<evidence type="ECO:0000256" key="9">
    <source>
        <dbReference type="ARBA" id="ARBA00023136"/>
    </source>
</evidence>
<dbReference type="Proteomes" id="UP000001072">
    <property type="component" value="Unassembled WGS sequence"/>
</dbReference>
<dbReference type="HOGENOM" id="CLU_004298_1_1_1"/>
<dbReference type="SUPFAM" id="SSF53649">
    <property type="entry name" value="Alkaline phosphatase-like"/>
    <property type="match status" value="1"/>
</dbReference>
<feature type="transmembrane region" description="Helical" evidence="11">
    <location>
        <begin position="631"/>
        <end position="648"/>
    </location>
</feature>
<dbReference type="InterPro" id="IPR002591">
    <property type="entry name" value="Phosphodiest/P_Trfase"/>
</dbReference>
<dbReference type="Pfam" id="PF01663">
    <property type="entry name" value="Phosphodiest"/>
    <property type="match status" value="1"/>
</dbReference>
<evidence type="ECO:0000256" key="4">
    <source>
        <dbReference type="ARBA" id="ARBA00022502"/>
    </source>
</evidence>
<dbReference type="GeneID" id="18927404"/>
<feature type="transmembrane region" description="Helical" evidence="11">
    <location>
        <begin position="6"/>
        <end position="30"/>
    </location>
</feature>
<evidence type="ECO:0000313" key="13">
    <source>
        <dbReference type="EMBL" id="EGG09310.1"/>
    </source>
</evidence>
<evidence type="ECO:0000256" key="5">
    <source>
        <dbReference type="ARBA" id="ARBA00022679"/>
    </source>
</evidence>
<evidence type="ECO:0000256" key="11">
    <source>
        <dbReference type="SAM" id="Phobius"/>
    </source>
</evidence>
<dbReference type="InterPro" id="IPR045687">
    <property type="entry name" value="PIGG/GPI7_C"/>
</dbReference>
<evidence type="ECO:0000256" key="8">
    <source>
        <dbReference type="ARBA" id="ARBA00022989"/>
    </source>
</evidence>
<dbReference type="PANTHER" id="PTHR23071">
    <property type="entry name" value="PHOSPHATIDYLINOSITOL GLYCAN"/>
    <property type="match status" value="1"/>
</dbReference>
<dbReference type="GO" id="GO:0006506">
    <property type="term" value="P:GPI anchor biosynthetic process"/>
    <property type="evidence" value="ECO:0007669"/>
    <property type="project" value="UniProtKB-UniPathway"/>
</dbReference>
<keyword evidence="14" id="KW-1185">Reference proteome</keyword>
<dbReference type="FunCoup" id="F4RE94">
    <property type="interactions" value="152"/>
</dbReference>
<evidence type="ECO:0000256" key="2">
    <source>
        <dbReference type="ARBA" id="ARBA00004687"/>
    </source>
</evidence>
<feature type="non-terminal residue" evidence="13">
    <location>
        <position position="1"/>
    </location>
</feature>
<feature type="transmembrane region" description="Helical" evidence="11">
    <location>
        <begin position="856"/>
        <end position="875"/>
    </location>
</feature>
<dbReference type="eggNOG" id="KOG2126">
    <property type="taxonomic scope" value="Eukaryota"/>
</dbReference>
<dbReference type="AlphaFoldDB" id="F4RE94"/>